<proteinExistence type="predicted"/>
<reference evidence="3 4" key="1">
    <citation type="submission" date="2015-09" db="EMBL/GenBank/DDBJ databases">
        <authorList>
            <consortium name="Pathogen Informatics"/>
        </authorList>
    </citation>
    <scope>NUCLEOTIDE SEQUENCE [LARGE SCALE GENOMIC DNA]</scope>
    <source>
        <strain evidence="3 4">2789STDY5834875</strain>
    </source>
</reference>
<evidence type="ECO:0000313" key="3">
    <source>
        <dbReference type="EMBL" id="CUQ76875.1"/>
    </source>
</evidence>
<dbReference type="EMBL" id="CZBU01000003">
    <property type="protein sequence ID" value="CUQ76875.1"/>
    <property type="molecule type" value="Genomic_DNA"/>
</dbReference>
<dbReference type="Pfam" id="PF11104">
    <property type="entry name" value="PilM_2"/>
    <property type="match status" value="1"/>
</dbReference>
<dbReference type="PANTHER" id="PTHR32432:SF3">
    <property type="entry name" value="ETHANOLAMINE UTILIZATION PROTEIN EUTJ"/>
    <property type="match status" value="1"/>
</dbReference>
<dbReference type="Gene3D" id="3.30.420.40">
    <property type="match status" value="2"/>
</dbReference>
<feature type="transmembrane region" description="Helical" evidence="2">
    <location>
        <begin position="362"/>
        <end position="389"/>
    </location>
</feature>
<dbReference type="AlphaFoldDB" id="A0A174YP38"/>
<evidence type="ECO:0000256" key="1">
    <source>
        <dbReference type="SAM" id="MobiDB-lite"/>
    </source>
</evidence>
<dbReference type="CDD" id="cd24049">
    <property type="entry name" value="ASKHA_NBD_PilM"/>
    <property type="match status" value="1"/>
</dbReference>
<feature type="region of interest" description="Disordered" evidence="1">
    <location>
        <begin position="521"/>
        <end position="545"/>
    </location>
</feature>
<dbReference type="SUPFAM" id="SSF53067">
    <property type="entry name" value="Actin-like ATPase domain"/>
    <property type="match status" value="1"/>
</dbReference>
<dbReference type="Proteomes" id="UP000095621">
    <property type="component" value="Unassembled WGS sequence"/>
</dbReference>
<dbReference type="InterPro" id="IPR007813">
    <property type="entry name" value="PilN"/>
</dbReference>
<accession>A0A174YP38</accession>
<dbReference type="InterPro" id="IPR043129">
    <property type="entry name" value="ATPase_NBD"/>
</dbReference>
<evidence type="ECO:0000313" key="4">
    <source>
        <dbReference type="Proteomes" id="UP000095621"/>
    </source>
</evidence>
<dbReference type="InterPro" id="IPR050696">
    <property type="entry name" value="FtsA/MreB"/>
</dbReference>
<dbReference type="Pfam" id="PF05137">
    <property type="entry name" value="PilN"/>
    <property type="match status" value="1"/>
</dbReference>
<organism evidence="3 4">
    <name type="scientific">Lachnospira eligens</name>
    <dbReference type="NCBI Taxonomy" id="39485"/>
    <lineage>
        <taxon>Bacteria</taxon>
        <taxon>Bacillati</taxon>
        <taxon>Bacillota</taxon>
        <taxon>Clostridia</taxon>
        <taxon>Lachnospirales</taxon>
        <taxon>Lachnospiraceae</taxon>
        <taxon>Lachnospira</taxon>
    </lineage>
</organism>
<dbReference type="RefSeq" id="WP_055215413.1">
    <property type="nucleotide sequence ID" value="NZ_CZBU01000003.1"/>
</dbReference>
<evidence type="ECO:0000256" key="2">
    <source>
        <dbReference type="SAM" id="Phobius"/>
    </source>
</evidence>
<name>A0A174YP38_9FIRM</name>
<dbReference type="Gene3D" id="3.30.1490.300">
    <property type="match status" value="1"/>
</dbReference>
<keyword evidence="2" id="KW-1133">Transmembrane helix</keyword>
<dbReference type="InterPro" id="IPR005883">
    <property type="entry name" value="PilM"/>
</dbReference>
<sequence length="545" mass="59558">MAASKAKGKLVSIVINNEYIKICEITKSGKNSVVHKTVTIPAPEDCYVEGVIEQTDVLAKAIKVVMDEHRFNANNVAFSISSPRLATKEVLIPNVKANKIDKLVQANATEYFPVNMDEYIIQYTVLEKVEDQGQEKIKLMVAAVPSEVVESYYGLAKALGLKVAFVDYAGNSTYQIMKQQIGPEVSLVIQVENDGTVINIFKDNVLQLQRNVPYGKSMLVNAVMEKYGLKYEAATTKLQNETLLHSRFDGDEVTESLRYMASNINRVIDYYVSRNRLSIQKAYLIGHSTSIKGFATLLSNELNMPIEKVERLKNIALDKKAYVEEATLTSYVTNLGAVIDPVDFIPKRLIESGARKENTKTLIVGFVGALVVSALLVLIPLVQVVALNAEIGSLNKSIKKLSIINDVVNEYYSAKDKYNDIAAFAALTSDSDDALQDFVDYLEKSMPSDITIQSFNVASGAITVNGTAGSKSSVAKFIQELQKNSSVLNVDAPTITETKDNAGTIEVTFSLSCTFVGGTSNTTDTKSSNTSNSTKNSSTKSSTTK</sequence>
<dbReference type="OrthoDB" id="92589at2"/>
<gene>
    <name evidence="3" type="ORF">ERS852490_01293</name>
</gene>
<protein>
    <submittedName>
        <fullName evidence="3">Type IV pilus assembly protein PilM</fullName>
    </submittedName>
</protein>
<keyword evidence="2" id="KW-0812">Transmembrane</keyword>
<dbReference type="PANTHER" id="PTHR32432">
    <property type="entry name" value="CELL DIVISION PROTEIN FTSA-RELATED"/>
    <property type="match status" value="1"/>
</dbReference>
<keyword evidence="2" id="KW-0472">Membrane</keyword>